<feature type="signal peptide" evidence="4">
    <location>
        <begin position="1"/>
        <end position="22"/>
    </location>
</feature>
<dbReference type="AlphaFoldDB" id="A0A0Q0X351"/>
<keyword evidence="8" id="KW-1185">Reference proteome</keyword>
<dbReference type="InterPro" id="IPR004302">
    <property type="entry name" value="Cellulose/chitin-bd_N"/>
</dbReference>
<dbReference type="OrthoDB" id="3675244at2"/>
<dbReference type="Pfam" id="PF03067">
    <property type="entry name" value="LPMO_10"/>
    <property type="match status" value="1"/>
</dbReference>
<evidence type="ECO:0000256" key="1">
    <source>
        <dbReference type="ARBA" id="ARBA00022525"/>
    </source>
</evidence>
<evidence type="ECO:0000256" key="2">
    <source>
        <dbReference type="ARBA" id="ARBA00022669"/>
    </source>
</evidence>
<protein>
    <submittedName>
        <fullName evidence="7">Multidrug transporter</fullName>
    </submittedName>
</protein>
<dbReference type="Gene3D" id="3.30.70.2150">
    <property type="match status" value="1"/>
</dbReference>
<dbReference type="CDD" id="cd21177">
    <property type="entry name" value="LPMO_AA10"/>
    <property type="match status" value="1"/>
</dbReference>
<organism evidence="7 8">
    <name type="scientific">Pseudomonas endophytica</name>
    <dbReference type="NCBI Taxonomy" id="1563157"/>
    <lineage>
        <taxon>Bacteria</taxon>
        <taxon>Pseudomonadati</taxon>
        <taxon>Pseudomonadota</taxon>
        <taxon>Gammaproteobacteria</taxon>
        <taxon>Pseudomonadales</taxon>
        <taxon>Pseudomonadaceae</taxon>
        <taxon>Pseudomonas</taxon>
    </lineage>
</organism>
<dbReference type="PANTHER" id="PTHR34823:SF1">
    <property type="entry name" value="CHITIN-BINDING TYPE-4 DOMAIN-CONTAINING PROTEIN"/>
    <property type="match status" value="1"/>
</dbReference>
<evidence type="ECO:0000313" key="8">
    <source>
        <dbReference type="Proteomes" id="UP000050342"/>
    </source>
</evidence>
<comment type="caution">
    <text evidence="7">The sequence shown here is derived from an EMBL/GenBank/DDBJ whole genome shotgun (WGS) entry which is preliminary data.</text>
</comment>
<accession>A0A0Q0X351</accession>
<keyword evidence="1" id="KW-0964">Secreted</keyword>
<dbReference type="STRING" id="1563157.AQS70_04705"/>
<dbReference type="PANTHER" id="PTHR34823">
    <property type="entry name" value="GLCNAC-BINDING PROTEIN A"/>
    <property type="match status" value="1"/>
</dbReference>
<dbReference type="Pfam" id="PF18416">
    <property type="entry name" value="GbpA_2"/>
    <property type="match status" value="1"/>
</dbReference>
<dbReference type="RefSeq" id="WP_055104841.1">
    <property type="nucleotide sequence ID" value="NZ_LLWH01000231.1"/>
</dbReference>
<reference evidence="7 8" key="1">
    <citation type="submission" date="2015-10" db="EMBL/GenBank/DDBJ databases">
        <title>Pseudomonas helleri sp. nov. and Pseudomonas weihenstephanensis sp. nov., isolated from raw cows milk.</title>
        <authorList>
            <person name="Von Neubeck M."/>
            <person name="Huptas C."/>
            <person name="Wenning M."/>
            <person name="Scherer S."/>
        </authorList>
    </citation>
    <scope>NUCLEOTIDE SEQUENCE [LARGE SCALE GENOMIC DNA]</scope>
    <source>
        <strain evidence="7 8">BSTT44</strain>
    </source>
</reference>
<dbReference type="InterPro" id="IPR041029">
    <property type="entry name" value="GbpA_2"/>
</dbReference>
<dbReference type="InterPro" id="IPR051024">
    <property type="entry name" value="GlcNAc_Chitin_IntDeg"/>
</dbReference>
<feature type="domain" description="N-acetylglucosamine binding protein A" evidence="6">
    <location>
        <begin position="220"/>
        <end position="319"/>
    </location>
</feature>
<dbReference type="Gene3D" id="2.70.50.50">
    <property type="entry name" value="chitin-binding protein cbp21"/>
    <property type="match status" value="1"/>
</dbReference>
<dbReference type="Proteomes" id="UP000050342">
    <property type="component" value="Unassembled WGS sequence"/>
</dbReference>
<dbReference type="SUPFAM" id="SSF81296">
    <property type="entry name" value="E set domains"/>
    <property type="match status" value="1"/>
</dbReference>
<dbReference type="EMBL" id="LLWH01000231">
    <property type="protein sequence ID" value="KQB51599.1"/>
    <property type="molecule type" value="Genomic_DNA"/>
</dbReference>
<evidence type="ECO:0000313" key="7">
    <source>
        <dbReference type="EMBL" id="KQB51599.1"/>
    </source>
</evidence>
<gene>
    <name evidence="7" type="ORF">AQS70_04705</name>
</gene>
<dbReference type="GO" id="GO:0008061">
    <property type="term" value="F:chitin binding"/>
    <property type="evidence" value="ECO:0007669"/>
    <property type="project" value="UniProtKB-KW"/>
</dbReference>
<dbReference type="InterPro" id="IPR014756">
    <property type="entry name" value="Ig_E-set"/>
</dbReference>
<sequence length="491" mass="52887">MRIALSKSRTLMSCASSLTLMAAMFASQQAAAHGYMNSPPSRAYACQQGLNIDCGPAQYEPQTVGEAPKGFPEFGPADGKIASGGHTSFAPLDAQSANRWHQTEIKDHNIDFSWFYTAAHKTTRWQYFITKGGWNPNLPITRDSFELTPFCQVENGGGIPIDGSAGGNGQGKEKHSCSIPTDRSGYHLILGAWTVDDTPAAFYDIVDVNITAQGPDPDGWKNVGGISQTQTLQPGDSVKARAFTGSSESTEYSFSVDIDSAEEGQPANWSYKLASAVNAANKPLVRAGVRNESGDIEPIKGANTLYSKAESGVTRYEMQTVMVPDPDAYMHVHNIAPEYVLEKGRAAVGFTVMTNKNITVEATVFDAANKQVGTTKQVVNSTSAPLSVPVIANPGEHFLKLIATSEDGRDNFQELKSLTFTGEGGAQEFDFVFPEGIAGYKAGTLVLQPKNDKVYECKPLPNAGYCVQYNRNANGFEPGVGASWNMAWTEK</sequence>
<evidence type="ECO:0000259" key="6">
    <source>
        <dbReference type="Pfam" id="PF18416"/>
    </source>
</evidence>
<feature type="domain" description="Chitin-binding type-4" evidence="5">
    <location>
        <begin position="33"/>
        <end position="208"/>
    </location>
</feature>
<dbReference type="NCBIfam" id="NF009690">
    <property type="entry name" value="PRK13211.1"/>
    <property type="match status" value="1"/>
</dbReference>
<evidence type="ECO:0000256" key="3">
    <source>
        <dbReference type="ARBA" id="ARBA00022729"/>
    </source>
</evidence>
<evidence type="ECO:0000256" key="4">
    <source>
        <dbReference type="SAM" id="SignalP"/>
    </source>
</evidence>
<evidence type="ECO:0000259" key="5">
    <source>
        <dbReference type="Pfam" id="PF03067"/>
    </source>
</evidence>
<proteinExistence type="predicted"/>
<dbReference type="Gene3D" id="2.60.40.2550">
    <property type="match status" value="1"/>
</dbReference>
<keyword evidence="3 4" id="KW-0732">Signal</keyword>
<feature type="chain" id="PRO_5006186210" evidence="4">
    <location>
        <begin position="23"/>
        <end position="491"/>
    </location>
</feature>
<keyword evidence="2" id="KW-0147">Chitin-binding</keyword>
<name>A0A0Q0X351_9PSED</name>